<dbReference type="RefSeq" id="WP_045684800.1">
    <property type="nucleotide sequence ID" value="NZ_CP010803.1"/>
</dbReference>
<dbReference type="OrthoDB" id="9812459at2"/>
<proteinExistence type="predicted"/>
<evidence type="ECO:0000256" key="1">
    <source>
        <dbReference type="SAM" id="MobiDB-lite"/>
    </source>
</evidence>
<dbReference type="Proteomes" id="UP000032611">
    <property type="component" value="Chromosome"/>
</dbReference>
<keyword evidence="3" id="KW-1185">Reference proteome</keyword>
<gene>
    <name evidence="2" type="ORF">TM49_05170</name>
</gene>
<dbReference type="EMBL" id="CP010803">
    <property type="protein sequence ID" value="AJY47946.1"/>
    <property type="molecule type" value="Genomic_DNA"/>
</dbReference>
<dbReference type="HOGENOM" id="CLU_105864_3_0_5"/>
<reference evidence="2 3" key="1">
    <citation type="journal article" date="2015" name="Genome Announc.">
        <title>Complete genome sequence of Martelella endophytica YC6887, which has antifungal activity associated with a halophyte.</title>
        <authorList>
            <person name="Khan A."/>
            <person name="Khan H."/>
            <person name="Chung E.J."/>
            <person name="Hossain M.T."/>
            <person name="Chung Y.R."/>
        </authorList>
    </citation>
    <scope>NUCLEOTIDE SEQUENCE [LARGE SCALE GENOMIC DNA]</scope>
    <source>
        <strain evidence="2">YC6887</strain>
    </source>
</reference>
<dbReference type="STRING" id="1486262.TM49_05170"/>
<evidence type="ECO:0000313" key="2">
    <source>
        <dbReference type="EMBL" id="AJY47946.1"/>
    </source>
</evidence>
<dbReference type="KEGG" id="mey:TM49_05170"/>
<feature type="compositionally biased region" description="Low complexity" evidence="1">
    <location>
        <begin position="58"/>
        <end position="67"/>
    </location>
</feature>
<name>A0A0D5LVB6_MAREN</name>
<feature type="compositionally biased region" description="Basic and acidic residues" evidence="1">
    <location>
        <begin position="68"/>
        <end position="80"/>
    </location>
</feature>
<feature type="region of interest" description="Disordered" evidence="1">
    <location>
        <begin position="37"/>
        <end position="80"/>
    </location>
</feature>
<organism evidence="2 3">
    <name type="scientific">Martelella endophytica</name>
    <dbReference type="NCBI Taxonomy" id="1486262"/>
    <lineage>
        <taxon>Bacteria</taxon>
        <taxon>Pseudomonadati</taxon>
        <taxon>Pseudomonadota</taxon>
        <taxon>Alphaproteobacteria</taxon>
        <taxon>Hyphomicrobiales</taxon>
        <taxon>Aurantimonadaceae</taxon>
        <taxon>Martelella</taxon>
    </lineage>
</organism>
<feature type="compositionally biased region" description="Basic and acidic residues" evidence="1">
    <location>
        <begin position="37"/>
        <end position="56"/>
    </location>
</feature>
<accession>A0A0D5LVB6</accession>
<evidence type="ECO:0008006" key="4">
    <source>
        <dbReference type="Google" id="ProtNLM"/>
    </source>
</evidence>
<sequence length="152" mass="17180">MSPFKIPHESWVVVCDGARALFLENIGDAERLNLRVEERSAQDDEPSREIGTDRPGRSHSSVGSGRSAMEETDWHEQAEQDFLKQTAERINTLVYAKTIEDYVLIAPPSAIGALRQHLDAQATETLREEIQKELTNQPVSEIEKHLTRLMEA</sequence>
<protein>
    <recommendedName>
        <fullName evidence="4">Host attachment protein</fullName>
    </recommendedName>
</protein>
<dbReference type="InterPro" id="IPR041374">
    <property type="entry name" value="BaeRF_family12"/>
</dbReference>
<dbReference type="Pfam" id="PF18856">
    <property type="entry name" value="baeRF_family12"/>
    <property type="match status" value="1"/>
</dbReference>
<dbReference type="PATRIC" id="fig|1486262.3.peg.1058"/>
<dbReference type="AlphaFoldDB" id="A0A0D5LVB6"/>
<evidence type="ECO:0000313" key="3">
    <source>
        <dbReference type="Proteomes" id="UP000032611"/>
    </source>
</evidence>